<organism evidence="3 4">
    <name type="scientific">Sinomonas terricola</name>
    <dbReference type="NCBI Taxonomy" id="3110330"/>
    <lineage>
        <taxon>Bacteria</taxon>
        <taxon>Bacillati</taxon>
        <taxon>Actinomycetota</taxon>
        <taxon>Actinomycetes</taxon>
        <taxon>Micrococcales</taxon>
        <taxon>Micrococcaceae</taxon>
        <taxon>Sinomonas</taxon>
    </lineage>
</organism>
<keyword evidence="2" id="KW-0732">Signal</keyword>
<evidence type="ECO:0000313" key="3">
    <source>
        <dbReference type="EMBL" id="MEA5453791.1"/>
    </source>
</evidence>
<reference evidence="3 4" key="1">
    <citation type="submission" date="2023-12" db="EMBL/GenBank/DDBJ databases">
        <title>Sinomonas terricola sp. nov, isolated from litchi orchard soil in Guangdong, PR China.</title>
        <authorList>
            <person name="Jiaxin W."/>
            <person name="Yang Z."/>
            <person name="Honghui Z."/>
        </authorList>
    </citation>
    <scope>NUCLEOTIDE SEQUENCE [LARGE SCALE GENOMIC DNA]</scope>
    <source>
        <strain evidence="3 4">JGH33</strain>
    </source>
</reference>
<dbReference type="EMBL" id="JAYGGQ010000001">
    <property type="protein sequence ID" value="MEA5453791.1"/>
    <property type="molecule type" value="Genomic_DNA"/>
</dbReference>
<keyword evidence="4" id="KW-1185">Reference proteome</keyword>
<evidence type="ECO:0000256" key="2">
    <source>
        <dbReference type="SAM" id="SignalP"/>
    </source>
</evidence>
<protein>
    <recommendedName>
        <fullName evidence="5">Lipoprotein</fullName>
    </recommendedName>
</protein>
<accession>A0ABU5T2U5</accession>
<feature type="region of interest" description="Disordered" evidence="1">
    <location>
        <begin position="36"/>
        <end position="71"/>
    </location>
</feature>
<proteinExistence type="predicted"/>
<evidence type="ECO:0000256" key="1">
    <source>
        <dbReference type="SAM" id="MobiDB-lite"/>
    </source>
</evidence>
<dbReference type="PROSITE" id="PS51257">
    <property type="entry name" value="PROKAR_LIPOPROTEIN"/>
    <property type="match status" value="1"/>
</dbReference>
<sequence length="184" mass="18959">MHRSARLLGAVLAAVLSVGSLAGCAYSYGDGLPPLGSRSTPSTSPAPSLRFPRQRDPLPPSSGVTEAPPESWTPDMLASWAEATVPDASGISLAFGYGLALSDQPVLATAAVPIGTLVVEYACRGADAARLTLSVAGTALIDSDYTCGRLWVRTIVIEKESVAEVRSAPAGTAPAAYAFRIVMK</sequence>
<feature type="chain" id="PRO_5045529894" description="Lipoprotein" evidence="2">
    <location>
        <begin position="23"/>
        <end position="184"/>
    </location>
</feature>
<comment type="caution">
    <text evidence="3">The sequence shown here is derived from an EMBL/GenBank/DDBJ whole genome shotgun (WGS) entry which is preliminary data.</text>
</comment>
<name>A0ABU5T2U5_9MICC</name>
<dbReference type="RefSeq" id="WP_323277543.1">
    <property type="nucleotide sequence ID" value="NZ_JAYGGQ010000001.1"/>
</dbReference>
<evidence type="ECO:0000313" key="4">
    <source>
        <dbReference type="Proteomes" id="UP001304769"/>
    </source>
</evidence>
<feature type="compositionally biased region" description="Low complexity" evidence="1">
    <location>
        <begin position="37"/>
        <end position="48"/>
    </location>
</feature>
<dbReference type="Proteomes" id="UP001304769">
    <property type="component" value="Unassembled WGS sequence"/>
</dbReference>
<gene>
    <name evidence="3" type="ORF">SPF06_03560</name>
</gene>
<evidence type="ECO:0008006" key="5">
    <source>
        <dbReference type="Google" id="ProtNLM"/>
    </source>
</evidence>
<feature type="signal peptide" evidence="2">
    <location>
        <begin position="1"/>
        <end position="22"/>
    </location>
</feature>